<gene>
    <name evidence="1" type="ORF">GCM10009765_62590</name>
</gene>
<evidence type="ECO:0000313" key="2">
    <source>
        <dbReference type="Proteomes" id="UP001500618"/>
    </source>
</evidence>
<comment type="caution">
    <text evidence="1">The sequence shown here is derived from an EMBL/GenBank/DDBJ whole genome shotgun (WGS) entry which is preliminary data.</text>
</comment>
<protein>
    <recommendedName>
        <fullName evidence="3">Twin-arginine translocation signal domain-containing protein</fullName>
    </recommendedName>
</protein>
<dbReference type="Proteomes" id="UP001500618">
    <property type="component" value="Unassembled WGS sequence"/>
</dbReference>
<accession>A0ABP4UGH3</accession>
<reference evidence="2" key="1">
    <citation type="journal article" date="2019" name="Int. J. Syst. Evol. Microbiol.">
        <title>The Global Catalogue of Microorganisms (GCM) 10K type strain sequencing project: providing services to taxonomists for standard genome sequencing and annotation.</title>
        <authorList>
            <consortium name="The Broad Institute Genomics Platform"/>
            <consortium name="The Broad Institute Genome Sequencing Center for Infectious Disease"/>
            <person name="Wu L."/>
            <person name="Ma J."/>
        </authorList>
    </citation>
    <scope>NUCLEOTIDE SEQUENCE [LARGE SCALE GENOMIC DNA]</scope>
    <source>
        <strain evidence="2">JCM 14718</strain>
    </source>
</reference>
<keyword evidence="2" id="KW-1185">Reference proteome</keyword>
<sequence length="120" mass="13036">MTASLECVTPEATEEIEQTISGRRRFGLLAASSAFIAGLAVLLDSKAAAADCLGSPCCSLATCTWCYYQVSRDRYTCPSGYHRVLWTCTSGGFTWGCGECSGNASTCWQGPFNCSIWFRW</sequence>
<dbReference type="RefSeq" id="WP_344313856.1">
    <property type="nucleotide sequence ID" value="NZ_BAAANY010000030.1"/>
</dbReference>
<proteinExistence type="predicted"/>
<evidence type="ECO:0000313" key="1">
    <source>
        <dbReference type="EMBL" id="GAA1704916.1"/>
    </source>
</evidence>
<dbReference type="EMBL" id="BAAANY010000030">
    <property type="protein sequence ID" value="GAA1704916.1"/>
    <property type="molecule type" value="Genomic_DNA"/>
</dbReference>
<name>A0ABP4UGH3_9ACTN</name>
<organism evidence="1 2">
    <name type="scientific">Fodinicola feengrottensis</name>
    <dbReference type="NCBI Taxonomy" id="435914"/>
    <lineage>
        <taxon>Bacteria</taxon>
        <taxon>Bacillati</taxon>
        <taxon>Actinomycetota</taxon>
        <taxon>Actinomycetes</taxon>
        <taxon>Mycobacteriales</taxon>
        <taxon>Fodinicola</taxon>
    </lineage>
</organism>
<evidence type="ECO:0008006" key="3">
    <source>
        <dbReference type="Google" id="ProtNLM"/>
    </source>
</evidence>